<evidence type="ECO:0000256" key="1">
    <source>
        <dbReference type="SAM" id="Coils"/>
    </source>
</evidence>
<organism evidence="3 4">
    <name type="scientific">Blastomyces percursus</name>
    <dbReference type="NCBI Taxonomy" id="1658174"/>
    <lineage>
        <taxon>Eukaryota</taxon>
        <taxon>Fungi</taxon>
        <taxon>Dikarya</taxon>
        <taxon>Ascomycota</taxon>
        <taxon>Pezizomycotina</taxon>
        <taxon>Eurotiomycetes</taxon>
        <taxon>Eurotiomycetidae</taxon>
        <taxon>Onygenales</taxon>
        <taxon>Ajellomycetaceae</taxon>
        <taxon>Blastomyces</taxon>
    </lineage>
</organism>
<protein>
    <submittedName>
        <fullName evidence="3">Uncharacterized protein</fullName>
    </submittedName>
</protein>
<dbReference type="AlphaFoldDB" id="A0A1J9RD86"/>
<proteinExistence type="predicted"/>
<accession>A0A1J9RD86</accession>
<keyword evidence="4" id="KW-1185">Reference proteome</keyword>
<reference evidence="3 4" key="1">
    <citation type="submission" date="2015-08" db="EMBL/GenBank/DDBJ databases">
        <title>Emmonsia species relationships and genome sequence.</title>
        <authorList>
            <person name="Cuomo C.A."/>
            <person name="Schwartz I.S."/>
            <person name="Kenyon C."/>
            <person name="De Hoog G.S."/>
            <person name="Govender N.P."/>
            <person name="Botha A."/>
            <person name="Moreno L."/>
            <person name="De Vries M."/>
            <person name="Munoz J.F."/>
            <person name="Stielow J.B."/>
        </authorList>
    </citation>
    <scope>NUCLEOTIDE SEQUENCE [LARGE SCALE GENOMIC DNA]</scope>
    <source>
        <strain evidence="3 4">EI222</strain>
    </source>
</reference>
<keyword evidence="1" id="KW-0175">Coiled coil</keyword>
<comment type="caution">
    <text evidence="3">The sequence shown here is derived from an EMBL/GenBank/DDBJ whole genome shotgun (WGS) entry which is preliminary data.</text>
</comment>
<dbReference type="EMBL" id="LGTZ01000342">
    <property type="protein sequence ID" value="OJD25629.1"/>
    <property type="molecule type" value="Genomic_DNA"/>
</dbReference>
<dbReference type="VEuPathDB" id="FungiDB:ACJ73_03001"/>
<feature type="region of interest" description="Disordered" evidence="2">
    <location>
        <begin position="268"/>
        <end position="323"/>
    </location>
</feature>
<feature type="coiled-coil region" evidence="1">
    <location>
        <begin position="182"/>
        <end position="209"/>
    </location>
</feature>
<name>A0A1J9RD86_9EURO</name>
<evidence type="ECO:0000313" key="4">
    <source>
        <dbReference type="Proteomes" id="UP000242791"/>
    </source>
</evidence>
<gene>
    <name evidence="3" type="ORF">ACJ73_03001</name>
</gene>
<feature type="compositionally biased region" description="Basic residues" evidence="2">
    <location>
        <begin position="313"/>
        <end position="323"/>
    </location>
</feature>
<dbReference type="Proteomes" id="UP000242791">
    <property type="component" value="Unassembled WGS sequence"/>
</dbReference>
<feature type="region of interest" description="Disordered" evidence="2">
    <location>
        <begin position="140"/>
        <end position="163"/>
    </location>
</feature>
<sequence length="323" mass="35605">MSSSVDFGSSSSSEVDDGFVPIATGLSVDEDQEMTDVPSPSLSPSPVVLLPCASCAYDMFSSASALREEFCSFEDSDVCARCFDRRNECRYLEKLVVDMLSLRTEFRASSDPRRQTVWLERLTAMTNVYRGKESNFMKKEKKLASSPVKGPRGKRVRHDPSSETNVAVTGELERFEYLENCLDTLSRRCASFEREIVALRSKIGALEDRVDEGLSLVRYLPATLKEAGGDQAARLERRMDRFEEMMSDTACWVRPAPEALPSAVEALPAPATPSRTVEPPLPVRSGVARSGRSHSSRGKDAGSPLRGGASRVVRSRVLGRGRH</sequence>
<evidence type="ECO:0000256" key="2">
    <source>
        <dbReference type="SAM" id="MobiDB-lite"/>
    </source>
</evidence>
<evidence type="ECO:0000313" key="3">
    <source>
        <dbReference type="EMBL" id="OJD25629.1"/>
    </source>
</evidence>